<dbReference type="SUPFAM" id="SSF50494">
    <property type="entry name" value="Trypsin-like serine proteases"/>
    <property type="match status" value="1"/>
</dbReference>
<reference evidence="5 6" key="1">
    <citation type="journal article" date="2003" name="Genome Res.">
        <title>Comparative genome analysis of Vibrio vulnificus, a marine pathogen.</title>
        <authorList>
            <person name="Chen C.Y."/>
            <person name="Wu K.M."/>
            <person name="Chang Y.C."/>
            <person name="Chang C.H."/>
            <person name="Tsai H.C."/>
            <person name="Liao T.L."/>
            <person name="Liu Y.M."/>
            <person name="Chen H.J."/>
            <person name="Shen A.B."/>
            <person name="Li J.C."/>
            <person name="Su T.L."/>
            <person name="Shao C.P."/>
            <person name="Lee C.T."/>
            <person name="Hor L.I."/>
            <person name="Tsai S.F."/>
        </authorList>
    </citation>
    <scope>NUCLEOTIDE SEQUENCE [LARGE SCALE GENOMIC DNA]</scope>
    <source>
        <strain evidence="5 6">YJ016</strain>
    </source>
</reference>
<dbReference type="GO" id="GO:0004252">
    <property type="term" value="F:serine-type endopeptidase activity"/>
    <property type="evidence" value="ECO:0007669"/>
    <property type="project" value="InterPro"/>
</dbReference>
<dbReference type="STRING" id="672.VV93_v1c14240"/>
<dbReference type="SMART" id="SM00020">
    <property type="entry name" value="Tryp_SPc"/>
    <property type="match status" value="1"/>
</dbReference>
<dbReference type="InterPro" id="IPR033116">
    <property type="entry name" value="TRYPSIN_SER"/>
</dbReference>
<dbReference type="InterPro" id="IPR001314">
    <property type="entry name" value="Peptidase_S1A"/>
</dbReference>
<dbReference type="PROSITE" id="PS00134">
    <property type="entry name" value="TRYPSIN_HIS"/>
    <property type="match status" value="1"/>
</dbReference>
<dbReference type="InterPro" id="IPR018114">
    <property type="entry name" value="TRYPSIN_HIS"/>
</dbReference>
<dbReference type="InterPro" id="IPR009003">
    <property type="entry name" value="Peptidase_S1_PA"/>
</dbReference>
<evidence type="ECO:0000256" key="1">
    <source>
        <dbReference type="ARBA" id="ARBA00023157"/>
    </source>
</evidence>
<accession>Q7MLB1</accession>
<evidence type="ECO:0000256" key="2">
    <source>
        <dbReference type="RuleBase" id="RU363034"/>
    </source>
</evidence>
<name>Q7MLB1_VIBVY</name>
<organism evidence="5 6">
    <name type="scientific">Vibrio vulnificus (strain YJ016)</name>
    <dbReference type="NCBI Taxonomy" id="196600"/>
    <lineage>
        <taxon>Bacteria</taxon>
        <taxon>Pseudomonadati</taxon>
        <taxon>Pseudomonadota</taxon>
        <taxon>Gammaproteobacteria</taxon>
        <taxon>Vibrionales</taxon>
        <taxon>Vibrionaceae</taxon>
        <taxon>Vibrio</taxon>
    </lineage>
</organism>
<dbReference type="InterPro" id="IPR001254">
    <property type="entry name" value="Trypsin_dom"/>
</dbReference>
<keyword evidence="1" id="KW-1015">Disulfide bond</keyword>
<dbReference type="Gene3D" id="2.40.10.10">
    <property type="entry name" value="Trypsin-like serine proteases"/>
    <property type="match status" value="1"/>
</dbReference>
<protein>
    <submittedName>
        <fullName evidence="5">Secreted trypsin-like serine protease</fullName>
    </submittedName>
</protein>
<feature type="compositionally biased region" description="Polar residues" evidence="3">
    <location>
        <begin position="371"/>
        <end position="385"/>
    </location>
</feature>
<evidence type="ECO:0000259" key="4">
    <source>
        <dbReference type="PROSITE" id="PS50240"/>
    </source>
</evidence>
<dbReference type="AlphaFoldDB" id="Q7MLB1"/>
<keyword evidence="2" id="KW-0378">Hydrolase</keyword>
<evidence type="ECO:0000313" key="5">
    <source>
        <dbReference type="EMBL" id="BAC94280.1"/>
    </source>
</evidence>
<dbReference type="PROSITE" id="PS00135">
    <property type="entry name" value="TRYPSIN_SER"/>
    <property type="match status" value="1"/>
</dbReference>
<dbReference type="EMBL" id="BA000037">
    <property type="protein sequence ID" value="BAC94280.1"/>
    <property type="molecule type" value="Genomic_DNA"/>
</dbReference>
<dbReference type="Pfam" id="PF00089">
    <property type="entry name" value="Trypsin"/>
    <property type="match status" value="1"/>
</dbReference>
<keyword evidence="2 5" id="KW-0645">Protease</keyword>
<proteinExistence type="predicted"/>
<dbReference type="PRINTS" id="PR00722">
    <property type="entry name" value="CHYMOTRYPSIN"/>
</dbReference>
<dbReference type="HOGENOM" id="CLU_055434_0_0_6"/>
<dbReference type="GO" id="GO:0006508">
    <property type="term" value="P:proteolysis"/>
    <property type="evidence" value="ECO:0007669"/>
    <property type="project" value="UniProtKB-KW"/>
</dbReference>
<feature type="domain" description="Peptidase S1" evidence="4">
    <location>
        <begin position="36"/>
        <end position="343"/>
    </location>
</feature>
<evidence type="ECO:0000313" key="6">
    <source>
        <dbReference type="Proteomes" id="UP000002675"/>
    </source>
</evidence>
<dbReference type="InterPro" id="IPR043504">
    <property type="entry name" value="Peptidase_S1_PA_chymotrypsin"/>
</dbReference>
<keyword evidence="2" id="KW-0720">Serine protease</keyword>
<dbReference type="InterPro" id="IPR020008">
    <property type="entry name" value="GlyGly_CTERM"/>
</dbReference>
<feature type="region of interest" description="Disordered" evidence="3">
    <location>
        <begin position="361"/>
        <end position="387"/>
    </location>
</feature>
<dbReference type="InterPro" id="IPR051487">
    <property type="entry name" value="Ser/Thr_Proteases_Immune/Dev"/>
</dbReference>
<evidence type="ECO:0000256" key="3">
    <source>
        <dbReference type="SAM" id="MobiDB-lite"/>
    </source>
</evidence>
<dbReference type="PROSITE" id="PS50240">
    <property type="entry name" value="TRYPSIN_DOM"/>
    <property type="match status" value="1"/>
</dbReference>
<dbReference type="NCBIfam" id="TIGR03501">
    <property type="entry name" value="GlyGly_CTERM"/>
    <property type="match status" value="1"/>
</dbReference>
<gene>
    <name evidence="5" type="ordered locus">VV1516</name>
</gene>
<dbReference type="KEGG" id="vvy:VV1516"/>
<sequence>MSYSFMDKDAYGSNTMKTKLSVGVIALCLPMMAQAIVAGIDSSENYVVSVDASSFAEQSRCGGTIINSRWILTAAHCLIQSKSTQETSTGNPESFTNYDIVALKEVSLRAGILDLFQSELSHRYSVTHVVIHPDYMPLRTTKQTAQGEELVSTAYQHDLALLRVDRDLPATPVTLVDSVSYQDFITKTTKAWEDWENRDPANTPHDVKVLGWGNDSPLSPIIDNTPPILLKETEIVLMPISDCFNHLEADQTLPSYIASSGDLTKLCTLPNQEFHAGDKSYGNGACLGDSGGPLVWTDGVGNQFQVGIISASPLINTVCSSVTYPTWYTNVVTYLDWISAYTDSATPPDQQITKPTFMMTASQETPDDSTSESGGQTNECSSNTSASVGGGEVGLGCAGSESSGSVNWVSLLGLLLFWLARRKACE</sequence>
<dbReference type="PANTHER" id="PTHR24256">
    <property type="entry name" value="TRYPTASE-RELATED"/>
    <property type="match status" value="1"/>
</dbReference>
<dbReference type="Proteomes" id="UP000002675">
    <property type="component" value="Chromosome I"/>
</dbReference>